<comment type="caution">
    <text evidence="1">The sequence shown here is derived from an EMBL/GenBank/DDBJ whole genome shotgun (WGS) entry which is preliminary data.</text>
</comment>
<proteinExistence type="predicted"/>
<keyword evidence="2" id="KW-1185">Reference proteome</keyword>
<evidence type="ECO:0000313" key="2">
    <source>
        <dbReference type="Proteomes" id="UP000735302"/>
    </source>
</evidence>
<organism evidence="1 2">
    <name type="scientific">Plakobranchus ocellatus</name>
    <dbReference type="NCBI Taxonomy" id="259542"/>
    <lineage>
        <taxon>Eukaryota</taxon>
        <taxon>Metazoa</taxon>
        <taxon>Spiralia</taxon>
        <taxon>Lophotrochozoa</taxon>
        <taxon>Mollusca</taxon>
        <taxon>Gastropoda</taxon>
        <taxon>Heterobranchia</taxon>
        <taxon>Euthyneura</taxon>
        <taxon>Panpulmonata</taxon>
        <taxon>Sacoglossa</taxon>
        <taxon>Placobranchoidea</taxon>
        <taxon>Plakobranchidae</taxon>
        <taxon>Plakobranchus</taxon>
    </lineage>
</organism>
<reference evidence="1 2" key="1">
    <citation type="journal article" date="2021" name="Elife">
        <title>Chloroplast acquisition without the gene transfer in kleptoplastic sea slugs, Plakobranchus ocellatus.</title>
        <authorList>
            <person name="Maeda T."/>
            <person name="Takahashi S."/>
            <person name="Yoshida T."/>
            <person name="Shimamura S."/>
            <person name="Takaki Y."/>
            <person name="Nagai Y."/>
            <person name="Toyoda A."/>
            <person name="Suzuki Y."/>
            <person name="Arimoto A."/>
            <person name="Ishii H."/>
            <person name="Satoh N."/>
            <person name="Nishiyama T."/>
            <person name="Hasebe M."/>
            <person name="Maruyama T."/>
            <person name="Minagawa J."/>
            <person name="Obokata J."/>
            <person name="Shigenobu S."/>
        </authorList>
    </citation>
    <scope>NUCLEOTIDE SEQUENCE [LARGE SCALE GENOMIC DNA]</scope>
</reference>
<dbReference type="AlphaFoldDB" id="A0AAV4BBG3"/>
<evidence type="ECO:0000313" key="1">
    <source>
        <dbReference type="EMBL" id="GFO20681.1"/>
    </source>
</evidence>
<dbReference type="EMBL" id="BLXT01005191">
    <property type="protein sequence ID" value="GFO20681.1"/>
    <property type="molecule type" value="Genomic_DNA"/>
</dbReference>
<name>A0AAV4BBG3_9GAST</name>
<protein>
    <submittedName>
        <fullName evidence="1">Uncharacterized protein</fullName>
    </submittedName>
</protein>
<gene>
    <name evidence="1" type="ORF">PoB_004718600</name>
</gene>
<sequence>MDGSSGMWTHGQGMLATILYEVFVRVGQVLFSLHHVTAEALSDPRQSSFPDARPARFAQHHVANVGRCHTHRARTPRSKPRCTLTLLELCLAGAIVAV</sequence>
<accession>A0AAV4BBG3</accession>
<dbReference type="Proteomes" id="UP000735302">
    <property type="component" value="Unassembled WGS sequence"/>
</dbReference>